<protein>
    <recommendedName>
        <fullName evidence="5">Zn(2)-C6 fungal-type domain-containing protein</fullName>
    </recommendedName>
</protein>
<dbReference type="PANTHER" id="PTHR31001">
    <property type="entry name" value="UNCHARACTERIZED TRANSCRIPTIONAL REGULATORY PROTEIN"/>
    <property type="match status" value="1"/>
</dbReference>
<dbReference type="Pfam" id="PF00172">
    <property type="entry name" value="Zn_clus"/>
    <property type="match status" value="1"/>
</dbReference>
<evidence type="ECO:0000256" key="2">
    <source>
        <dbReference type="ARBA" id="ARBA00022723"/>
    </source>
</evidence>
<dbReference type="SMART" id="SM00066">
    <property type="entry name" value="GAL4"/>
    <property type="match status" value="1"/>
</dbReference>
<feature type="compositionally biased region" description="Basic residues" evidence="4">
    <location>
        <begin position="120"/>
        <end position="131"/>
    </location>
</feature>
<keyword evidence="3" id="KW-0539">Nucleus</keyword>
<dbReference type="Proteomes" id="UP001642501">
    <property type="component" value="Unassembled WGS sequence"/>
</dbReference>
<comment type="caution">
    <text evidence="6">The sequence shown here is derived from an EMBL/GenBank/DDBJ whole genome shotgun (WGS) entry which is preliminary data.</text>
</comment>
<dbReference type="Pfam" id="PF04082">
    <property type="entry name" value="Fungal_trans"/>
    <property type="match status" value="1"/>
</dbReference>
<feature type="compositionally biased region" description="Basic and acidic residues" evidence="4">
    <location>
        <begin position="174"/>
        <end position="184"/>
    </location>
</feature>
<name>A0ABP0D4E2_9PEZI</name>
<keyword evidence="2" id="KW-0479">Metal-binding</keyword>
<dbReference type="InterPro" id="IPR001138">
    <property type="entry name" value="Zn2Cys6_DnaBD"/>
</dbReference>
<organism evidence="6 7">
    <name type="scientific">Sporothrix epigloea</name>
    <dbReference type="NCBI Taxonomy" id="1892477"/>
    <lineage>
        <taxon>Eukaryota</taxon>
        <taxon>Fungi</taxon>
        <taxon>Dikarya</taxon>
        <taxon>Ascomycota</taxon>
        <taxon>Pezizomycotina</taxon>
        <taxon>Sordariomycetes</taxon>
        <taxon>Sordariomycetidae</taxon>
        <taxon>Ophiostomatales</taxon>
        <taxon>Ophiostomataceae</taxon>
        <taxon>Sporothrix</taxon>
    </lineage>
</organism>
<sequence length="745" mass="82368">MPKEQVTGKHAGPATPYKLGSRSCYSCYRRKVRCDRAVPCGYCERHGLVCVAHPIKASVVTDTDGTVAKKTPNLQSISDRLARVEDLLARLVERTEGPDILDALTLPPTLGNNTSDACSRHKNPRLQRQHHGPSQSQADQPSESTWEILLNDGQEKGALSFAVSPSVGSTPQDGMKHSMHDRSAVWRPPQLPFPHTSTPTSSPRNTLPGCTSQSHAHNMSNVYTLYPSTQLALQLWSVYVKAVDPVVKILHIPTVQSTVVATILDPPSAAPSTLALTLAIYYAALTAEPTILAPEESRVQIERCKTALDSLLTIANLVDCPDMPFLQALSIYVTCLRVHEVGRSVWVLNGLAIRLAQSMGLHRDGIHLRPSPFETEMRLRLWWHLCVLDSRAPEDQGLQPNSAVTSCELRQPRNVNDAQLYPGMTQLPADVAGSWTDMSFFLVQTEGCRQMHPILETQAQQEAPEGVSAAAVTDPLHTIGEKHKLVRDPAHYMQARFGISVDEQKTLPDLARMAIQHVGTAVKKMEFVLQLRKEITLQRSAESSRADANNDDAREPALLRPSFRLACAALESSRALQQDSASMPFAWFFRTYTQWYALAYVLRCLCCRPRECTAETQALSEHAWELVDALLPNTSQLHEREFKTEDHDSIWSYLHKLRQQAAQVRDEQVRMIAAGAGQAEASLLVVQPPEQHAELSLVGQASATADANLFAEADSGEASQDMMSSLDLFMADIPFLPDWDAFIPV</sequence>
<evidence type="ECO:0000259" key="5">
    <source>
        <dbReference type="PROSITE" id="PS50048"/>
    </source>
</evidence>
<dbReference type="PROSITE" id="PS50048">
    <property type="entry name" value="ZN2_CY6_FUNGAL_2"/>
    <property type="match status" value="1"/>
</dbReference>
<dbReference type="SMART" id="SM00906">
    <property type="entry name" value="Fungal_trans"/>
    <property type="match status" value="1"/>
</dbReference>
<proteinExistence type="predicted"/>
<keyword evidence="7" id="KW-1185">Reference proteome</keyword>
<feature type="region of interest" description="Disordered" evidence="4">
    <location>
        <begin position="101"/>
        <end position="143"/>
    </location>
</feature>
<reference evidence="6 7" key="1">
    <citation type="submission" date="2024-01" db="EMBL/GenBank/DDBJ databases">
        <authorList>
            <person name="Allen C."/>
            <person name="Tagirdzhanova G."/>
        </authorList>
    </citation>
    <scope>NUCLEOTIDE SEQUENCE [LARGE SCALE GENOMIC DNA]</scope>
    <source>
        <strain evidence="6 7">CBS 573.63</strain>
    </source>
</reference>
<feature type="compositionally biased region" description="Polar residues" evidence="4">
    <location>
        <begin position="204"/>
        <end position="213"/>
    </location>
</feature>
<feature type="domain" description="Zn(2)-C6 fungal-type" evidence="5">
    <location>
        <begin position="23"/>
        <end position="52"/>
    </location>
</feature>
<dbReference type="PANTHER" id="PTHR31001:SF50">
    <property type="entry name" value="ZN(II)2CYS6 TRANSCRIPTION FACTOR (EUROFUNG)"/>
    <property type="match status" value="1"/>
</dbReference>
<dbReference type="SUPFAM" id="SSF57701">
    <property type="entry name" value="Zn2/Cys6 DNA-binding domain"/>
    <property type="match status" value="1"/>
</dbReference>
<dbReference type="EMBL" id="CAWUOM010000001">
    <property type="protein sequence ID" value="CAK7262528.1"/>
    <property type="molecule type" value="Genomic_DNA"/>
</dbReference>
<evidence type="ECO:0000313" key="7">
    <source>
        <dbReference type="Proteomes" id="UP001642501"/>
    </source>
</evidence>
<dbReference type="Gene3D" id="4.10.240.10">
    <property type="entry name" value="Zn(2)-C6 fungal-type DNA-binding domain"/>
    <property type="match status" value="1"/>
</dbReference>
<gene>
    <name evidence="6" type="ORF">SEPCBS57363_000112</name>
</gene>
<feature type="region of interest" description="Disordered" evidence="4">
    <location>
        <begin position="163"/>
        <end position="213"/>
    </location>
</feature>
<dbReference type="InterPro" id="IPR036864">
    <property type="entry name" value="Zn2-C6_fun-type_DNA-bd_sf"/>
</dbReference>
<comment type="subcellular location">
    <subcellularLocation>
        <location evidence="1">Nucleus</location>
    </subcellularLocation>
</comment>
<feature type="compositionally biased region" description="Low complexity" evidence="4">
    <location>
        <begin position="194"/>
        <end position="203"/>
    </location>
</feature>
<evidence type="ECO:0000256" key="3">
    <source>
        <dbReference type="ARBA" id="ARBA00023242"/>
    </source>
</evidence>
<dbReference type="InterPro" id="IPR050613">
    <property type="entry name" value="Sec_Metabolite_Reg"/>
</dbReference>
<evidence type="ECO:0000313" key="6">
    <source>
        <dbReference type="EMBL" id="CAK7262528.1"/>
    </source>
</evidence>
<accession>A0ABP0D4E2</accession>
<feature type="compositionally biased region" description="Polar residues" evidence="4">
    <location>
        <begin position="132"/>
        <end position="143"/>
    </location>
</feature>
<dbReference type="CDD" id="cd00067">
    <property type="entry name" value="GAL4"/>
    <property type="match status" value="1"/>
</dbReference>
<evidence type="ECO:0000256" key="1">
    <source>
        <dbReference type="ARBA" id="ARBA00004123"/>
    </source>
</evidence>
<evidence type="ECO:0000256" key="4">
    <source>
        <dbReference type="SAM" id="MobiDB-lite"/>
    </source>
</evidence>
<dbReference type="CDD" id="cd12148">
    <property type="entry name" value="fungal_TF_MHR"/>
    <property type="match status" value="1"/>
</dbReference>
<dbReference type="InterPro" id="IPR007219">
    <property type="entry name" value="XnlR_reg_dom"/>
</dbReference>